<evidence type="ECO:0000256" key="1">
    <source>
        <dbReference type="SAM" id="MobiDB-lite"/>
    </source>
</evidence>
<accession>A0A2P8Q5R6</accession>
<evidence type="ECO:0000313" key="3">
    <source>
        <dbReference type="Proteomes" id="UP000240429"/>
    </source>
</evidence>
<dbReference type="AlphaFoldDB" id="A0A2P8Q5R6"/>
<gene>
    <name evidence="2" type="ORF">C6Y14_20070</name>
</gene>
<dbReference type="Proteomes" id="UP000240429">
    <property type="component" value="Unassembled WGS sequence"/>
</dbReference>
<evidence type="ECO:0000313" key="2">
    <source>
        <dbReference type="EMBL" id="PSM41583.1"/>
    </source>
</evidence>
<dbReference type="EMBL" id="PYBJ01000013">
    <property type="protein sequence ID" value="PSM41583.1"/>
    <property type="molecule type" value="Genomic_DNA"/>
</dbReference>
<protein>
    <submittedName>
        <fullName evidence="2">Uncharacterized protein</fullName>
    </submittedName>
</protein>
<proteinExistence type="predicted"/>
<name>A0A2P8Q5R6_9ACTN</name>
<feature type="region of interest" description="Disordered" evidence="1">
    <location>
        <begin position="20"/>
        <end position="45"/>
    </location>
</feature>
<sequence>MIMLDASVAPYTAGTEGQRAAAAHRAGVPAGGDEPAPVVPVHPEPEGADFTTVFDIMGRIFSAV</sequence>
<reference evidence="2 3" key="1">
    <citation type="submission" date="2018-03" db="EMBL/GenBank/DDBJ databases">
        <title>Streptomyces dioscori sp. nov., a novel endophytic actinobacterium isolated from bulbil of Dioscorea bulbifera L.</title>
        <authorList>
            <person name="Zhikuan W."/>
        </authorList>
    </citation>
    <scope>NUCLEOTIDE SEQUENCE [LARGE SCALE GENOMIC DNA]</scope>
    <source>
        <strain evidence="2 3">A217</strain>
    </source>
</reference>
<comment type="caution">
    <text evidence="2">The sequence shown here is derived from an EMBL/GenBank/DDBJ whole genome shotgun (WGS) entry which is preliminary data.</text>
</comment>
<keyword evidence="3" id="KW-1185">Reference proteome</keyword>
<organism evidence="2 3">
    <name type="scientific">Streptomyces dioscori</name>
    <dbReference type="NCBI Taxonomy" id="2109333"/>
    <lineage>
        <taxon>Bacteria</taxon>
        <taxon>Bacillati</taxon>
        <taxon>Actinomycetota</taxon>
        <taxon>Actinomycetes</taxon>
        <taxon>Kitasatosporales</taxon>
        <taxon>Streptomycetaceae</taxon>
        <taxon>Streptomyces</taxon>
        <taxon>Streptomyces aurantiacus group</taxon>
    </lineage>
</organism>
<feature type="compositionally biased region" description="Low complexity" evidence="1">
    <location>
        <begin position="20"/>
        <end position="36"/>
    </location>
</feature>